<organism evidence="3 4">
    <name type="scientific">Legionella septentrionalis</name>
    <dbReference type="NCBI Taxonomy" id="2498109"/>
    <lineage>
        <taxon>Bacteria</taxon>
        <taxon>Pseudomonadati</taxon>
        <taxon>Pseudomonadota</taxon>
        <taxon>Gammaproteobacteria</taxon>
        <taxon>Legionellales</taxon>
        <taxon>Legionellaceae</taxon>
        <taxon>Legionella</taxon>
    </lineage>
</organism>
<keyword evidence="1" id="KW-1133">Transmembrane helix</keyword>
<dbReference type="PANTHER" id="PTHR12461:SF105">
    <property type="entry name" value="HYPOXIA-INDUCIBLE FACTOR 1-ALPHA INHIBITOR"/>
    <property type="match status" value="1"/>
</dbReference>
<dbReference type="PANTHER" id="PTHR12461">
    <property type="entry name" value="HYPOXIA-INDUCIBLE FACTOR 1 ALPHA INHIBITOR-RELATED"/>
    <property type="match status" value="1"/>
</dbReference>
<dbReference type="SUPFAM" id="SSF51197">
    <property type="entry name" value="Clavaminate synthase-like"/>
    <property type="match status" value="1"/>
</dbReference>
<protein>
    <submittedName>
        <fullName evidence="3">Cupin</fullName>
    </submittedName>
</protein>
<gene>
    <name evidence="3" type="ORF">EKM59_04380</name>
</gene>
<dbReference type="PROSITE" id="PS51184">
    <property type="entry name" value="JMJC"/>
    <property type="match status" value="1"/>
</dbReference>
<keyword evidence="4" id="KW-1185">Reference proteome</keyword>
<dbReference type="OrthoDB" id="479699at2"/>
<dbReference type="InterPro" id="IPR003347">
    <property type="entry name" value="JmjC_dom"/>
</dbReference>
<evidence type="ECO:0000256" key="1">
    <source>
        <dbReference type="SAM" id="Phobius"/>
    </source>
</evidence>
<dbReference type="RefSeq" id="WP_127032456.1">
    <property type="nucleotide sequence ID" value="NZ_RZGR01000009.1"/>
</dbReference>
<feature type="domain" description="JmjC" evidence="2">
    <location>
        <begin position="93"/>
        <end position="250"/>
    </location>
</feature>
<dbReference type="InterPro" id="IPR014710">
    <property type="entry name" value="RmlC-like_jellyroll"/>
</dbReference>
<dbReference type="Proteomes" id="UP000288012">
    <property type="component" value="Unassembled WGS sequence"/>
</dbReference>
<dbReference type="InterPro" id="IPR041667">
    <property type="entry name" value="Cupin_8"/>
</dbReference>
<evidence type="ECO:0000259" key="2">
    <source>
        <dbReference type="PROSITE" id="PS51184"/>
    </source>
</evidence>
<feature type="transmembrane region" description="Helical" evidence="1">
    <location>
        <begin position="291"/>
        <end position="310"/>
    </location>
</feature>
<dbReference type="AlphaFoldDB" id="A0A433JKD3"/>
<name>A0A433JKD3_9GAMM</name>
<dbReference type="EMBL" id="RZGR01000009">
    <property type="protein sequence ID" value="RUQ89039.1"/>
    <property type="molecule type" value="Genomic_DNA"/>
</dbReference>
<evidence type="ECO:0000313" key="3">
    <source>
        <dbReference type="EMBL" id="RUQ89039.1"/>
    </source>
</evidence>
<evidence type="ECO:0000313" key="4">
    <source>
        <dbReference type="Proteomes" id="UP000288012"/>
    </source>
</evidence>
<comment type="caution">
    <text evidence="3">The sequence shown here is derived from an EMBL/GenBank/DDBJ whole genome shotgun (WGS) entry which is preliminary data.</text>
</comment>
<dbReference type="Pfam" id="PF13621">
    <property type="entry name" value="Cupin_8"/>
    <property type="match status" value="1"/>
</dbReference>
<accession>A0A433JKD3</accession>
<keyword evidence="1" id="KW-0812">Transmembrane</keyword>
<sequence>MKIKDIQTIEYRYGEETAIKKFLYRCKAPVLIKIKDFPDAFNLDYFYKNISGRTTYSTFAAHDCIAHQIGDFKNVIAEIKQNKPYRIFGKIMSRAQSAEIEKYVPLWQCLPLRPRYFEPLLKVAYFFGGKGSHTGIHFDREHCCILHLCLSGKKQFLLFTQDQNDYIYKTPFIGDSLLDFSQPLPVLYEQFPKLRQATGYEVTLEKGDMLFMPRNCWHFTRYLDASAAASYVFYPKKLFQYYGFFTGHFFWGYKGETGFRLCEWHPFKKFTQKYAHAAGKTRVFYKILEKMLYVILLPIVSILSLLSYTIKPRRLY</sequence>
<dbReference type="Gene3D" id="2.60.120.10">
    <property type="entry name" value="Jelly Rolls"/>
    <property type="match status" value="1"/>
</dbReference>
<reference evidence="3 4" key="1">
    <citation type="submission" date="2018-12" db="EMBL/GenBank/DDBJ databases">
        <title>Legionella sp,whole genome shotgun sequence.</title>
        <authorList>
            <person name="Wu H."/>
        </authorList>
    </citation>
    <scope>NUCLEOTIDE SEQUENCE [LARGE SCALE GENOMIC DNA]</scope>
    <source>
        <strain evidence="4">km714</strain>
    </source>
</reference>
<keyword evidence="1" id="KW-0472">Membrane</keyword>
<proteinExistence type="predicted"/>